<dbReference type="Proteomes" id="UP000650616">
    <property type="component" value="Unassembled WGS sequence"/>
</dbReference>
<evidence type="ECO:0000313" key="1">
    <source>
        <dbReference type="EMBL" id="MBE2986351.1"/>
    </source>
</evidence>
<accession>A0AAW3ZY56</accession>
<evidence type="ECO:0000313" key="3">
    <source>
        <dbReference type="Proteomes" id="UP000650616"/>
    </source>
</evidence>
<reference evidence="2 3" key="1">
    <citation type="submission" date="2015-08" db="EMBL/GenBank/DDBJ databases">
        <title>Comparative genomics of the Campylobacter concisus group.</title>
        <authorList>
            <person name="Yee E."/>
            <person name="Chapman M.H."/>
            <person name="Huynh S."/>
            <person name="Bono J.L."/>
            <person name="On S.L."/>
            <person name="St Leger J."/>
            <person name="Foster G."/>
            <person name="Parker C.T."/>
            <person name="Miller W.G."/>
        </authorList>
    </citation>
    <scope>NUCLEOTIDE SEQUENCE [LARGE SCALE GENOMIC DNA]</scope>
    <source>
        <strain evidence="2 3">RM9337</strain>
    </source>
</reference>
<sequence length="126" mass="14709">MLNFVLSQTSHEAAEIYAKAYKKALPLRCNSNIVLNDLLNIADVLLYRYAVNDTKKTWVSKFNKEELEKYASETRKMNLTQICSDKKALDMLDQDIIMEHVFYFETGKLLFEYSIKKADCLLLQNQ</sequence>
<name>A0AAW3ZY56_9BACT</name>
<gene>
    <name evidence="1" type="ORF">CCAL12919_04295</name>
    <name evidence="2" type="ORF">CCAL9337_07190</name>
</gene>
<evidence type="ECO:0000313" key="4">
    <source>
        <dbReference type="Proteomes" id="UP001318760"/>
    </source>
</evidence>
<evidence type="ECO:0000313" key="2">
    <source>
        <dbReference type="EMBL" id="MBE3608508.1"/>
    </source>
</evidence>
<protein>
    <submittedName>
        <fullName evidence="2">Uncharacterized protein</fullName>
    </submittedName>
</protein>
<dbReference type="Proteomes" id="UP001318760">
    <property type="component" value="Unassembled WGS sequence"/>
</dbReference>
<reference evidence="1 4" key="2">
    <citation type="submission" date="2020-10" db="EMBL/GenBank/DDBJ databases">
        <title>Campylobacter californiensis sp. nov. isolated from cattle and feral swine in California.</title>
        <authorList>
            <person name="Miller W.G."/>
        </authorList>
    </citation>
    <scope>NUCLEOTIDE SEQUENCE [LARGE SCALE GENOMIC DNA]</scope>
    <source>
        <strain evidence="1 4">RM12919</strain>
    </source>
</reference>
<dbReference type="AlphaFoldDB" id="A0AAW3ZY56"/>
<keyword evidence="3" id="KW-1185">Reference proteome</keyword>
<dbReference type="EMBL" id="JADBHS010000006">
    <property type="protein sequence ID" value="MBE2986351.1"/>
    <property type="molecule type" value="Genomic_DNA"/>
</dbReference>
<dbReference type="EMBL" id="LIWG01000009">
    <property type="protein sequence ID" value="MBE3608508.1"/>
    <property type="molecule type" value="Genomic_DNA"/>
</dbReference>
<organism evidence="2 3">
    <name type="scientific">Campylobacter californiensis</name>
    <dbReference type="NCBI Taxonomy" id="1032243"/>
    <lineage>
        <taxon>Bacteria</taxon>
        <taxon>Pseudomonadati</taxon>
        <taxon>Campylobacterota</taxon>
        <taxon>Epsilonproteobacteria</taxon>
        <taxon>Campylobacterales</taxon>
        <taxon>Campylobacteraceae</taxon>
        <taxon>Campylobacter</taxon>
    </lineage>
</organism>
<comment type="caution">
    <text evidence="2">The sequence shown here is derived from an EMBL/GenBank/DDBJ whole genome shotgun (WGS) entry which is preliminary data.</text>
</comment>
<proteinExistence type="predicted"/>